<evidence type="ECO:0000313" key="2">
    <source>
        <dbReference type="EMBL" id="GIJ46987.1"/>
    </source>
</evidence>
<accession>A0A8J3YMG3</accession>
<reference evidence="2" key="1">
    <citation type="submission" date="2021-01" db="EMBL/GenBank/DDBJ databases">
        <title>Whole genome shotgun sequence of Virgisporangium aliadipatigenens NBRC 105644.</title>
        <authorList>
            <person name="Komaki H."/>
            <person name="Tamura T."/>
        </authorList>
    </citation>
    <scope>NUCLEOTIDE SEQUENCE</scope>
    <source>
        <strain evidence="2">NBRC 105644</strain>
    </source>
</reference>
<protein>
    <recommendedName>
        <fullName evidence="4">NurA domain-containing protein</fullName>
    </recommendedName>
</protein>
<dbReference type="InterPro" id="IPR012337">
    <property type="entry name" value="RNaseH-like_sf"/>
</dbReference>
<evidence type="ECO:0000313" key="3">
    <source>
        <dbReference type="Proteomes" id="UP000619260"/>
    </source>
</evidence>
<keyword evidence="3" id="KW-1185">Reference proteome</keyword>
<gene>
    <name evidence="2" type="ORF">Val02_38730</name>
</gene>
<sequence>MAGRGGAAWTEEPRERSDRSDEGRRRHERRPDACAGSIMRLFVEAWDPGFGAGVESSEFVNGNGSSAEIDTEVERPAEAWEPLSPAPDVRAPDVVLMVDGVRRRDARVWVGDETDVQPGLAASYAAGVVRCDLRRGAAEVVTARVERGVFTSFPDATELLTGAARYTVHQTKNGDQRVLDNALQARLAALEAAVCAESRDESTADELIVADGLLGSRANASRMLGYIKSQEQPYLPAALTPVMTALRAGQRTPVFRLGTRFRHYTWYLRLPGPKGAPWGNLVRVECSTELPPVAAVALADLSAVTLPRFAATSYKDPRAPQNLMPIAGLERRLRAMLGDGRLLHRALTRTANQVPV</sequence>
<feature type="compositionally biased region" description="Basic and acidic residues" evidence="1">
    <location>
        <begin position="11"/>
        <end position="31"/>
    </location>
</feature>
<dbReference type="AlphaFoldDB" id="A0A8J3YMG3"/>
<dbReference type="SUPFAM" id="SSF53098">
    <property type="entry name" value="Ribonuclease H-like"/>
    <property type="match status" value="1"/>
</dbReference>
<name>A0A8J3YMG3_9ACTN</name>
<evidence type="ECO:0008006" key="4">
    <source>
        <dbReference type="Google" id="ProtNLM"/>
    </source>
</evidence>
<dbReference type="EMBL" id="BOPF01000013">
    <property type="protein sequence ID" value="GIJ46987.1"/>
    <property type="molecule type" value="Genomic_DNA"/>
</dbReference>
<dbReference type="Proteomes" id="UP000619260">
    <property type="component" value="Unassembled WGS sequence"/>
</dbReference>
<evidence type="ECO:0000256" key="1">
    <source>
        <dbReference type="SAM" id="MobiDB-lite"/>
    </source>
</evidence>
<feature type="region of interest" description="Disordered" evidence="1">
    <location>
        <begin position="1"/>
        <end position="31"/>
    </location>
</feature>
<organism evidence="2 3">
    <name type="scientific">Virgisporangium aliadipatigenens</name>
    <dbReference type="NCBI Taxonomy" id="741659"/>
    <lineage>
        <taxon>Bacteria</taxon>
        <taxon>Bacillati</taxon>
        <taxon>Actinomycetota</taxon>
        <taxon>Actinomycetes</taxon>
        <taxon>Micromonosporales</taxon>
        <taxon>Micromonosporaceae</taxon>
        <taxon>Virgisporangium</taxon>
    </lineage>
</organism>
<comment type="caution">
    <text evidence="2">The sequence shown here is derived from an EMBL/GenBank/DDBJ whole genome shotgun (WGS) entry which is preliminary data.</text>
</comment>
<proteinExistence type="predicted"/>